<dbReference type="InterPro" id="IPR011611">
    <property type="entry name" value="PfkB_dom"/>
</dbReference>
<evidence type="ECO:0000313" key="6">
    <source>
        <dbReference type="Proteomes" id="UP000773462"/>
    </source>
</evidence>
<keyword evidence="2" id="KW-0808">Transferase</keyword>
<protein>
    <submittedName>
        <fullName evidence="5">Sugar/nucleoside kinase (Ribokinase family)</fullName>
    </submittedName>
</protein>
<evidence type="ECO:0000259" key="4">
    <source>
        <dbReference type="Pfam" id="PF00294"/>
    </source>
</evidence>
<dbReference type="SUPFAM" id="SSF53613">
    <property type="entry name" value="Ribokinase-like"/>
    <property type="match status" value="1"/>
</dbReference>
<dbReference type="Pfam" id="PF00294">
    <property type="entry name" value="PfkB"/>
    <property type="match status" value="1"/>
</dbReference>
<dbReference type="InterPro" id="IPR050306">
    <property type="entry name" value="PfkB_Carbo_kinase"/>
</dbReference>
<name>A0ABS4P335_9BACL</name>
<keyword evidence="3 5" id="KW-0418">Kinase</keyword>
<dbReference type="InterPro" id="IPR002173">
    <property type="entry name" value="Carboh/pur_kinase_PfkB_CS"/>
</dbReference>
<dbReference type="PANTHER" id="PTHR43085">
    <property type="entry name" value="HEXOKINASE FAMILY MEMBER"/>
    <property type="match status" value="1"/>
</dbReference>
<keyword evidence="6" id="KW-1185">Reference proteome</keyword>
<dbReference type="Proteomes" id="UP000773462">
    <property type="component" value="Unassembled WGS sequence"/>
</dbReference>
<organism evidence="5 6">
    <name type="scientific">Paenibacillus silagei</name>
    <dbReference type="NCBI Taxonomy" id="1670801"/>
    <lineage>
        <taxon>Bacteria</taxon>
        <taxon>Bacillati</taxon>
        <taxon>Bacillota</taxon>
        <taxon>Bacilli</taxon>
        <taxon>Bacillales</taxon>
        <taxon>Paenibacillaceae</taxon>
        <taxon>Paenibacillus</taxon>
    </lineage>
</organism>
<accession>A0ABS4P335</accession>
<evidence type="ECO:0000256" key="3">
    <source>
        <dbReference type="ARBA" id="ARBA00022777"/>
    </source>
</evidence>
<gene>
    <name evidence="5" type="ORF">J2Z70_006159</name>
</gene>
<comment type="similarity">
    <text evidence="1">Belongs to the carbohydrate kinase PfkB family.</text>
</comment>
<dbReference type="PROSITE" id="PS00584">
    <property type="entry name" value="PFKB_KINASES_2"/>
    <property type="match status" value="1"/>
</dbReference>
<proteinExistence type="inferred from homology"/>
<dbReference type="Gene3D" id="3.40.1190.20">
    <property type="match status" value="1"/>
</dbReference>
<reference evidence="5 6" key="1">
    <citation type="submission" date="2021-03" db="EMBL/GenBank/DDBJ databases">
        <title>Genomic Encyclopedia of Type Strains, Phase IV (KMG-IV): sequencing the most valuable type-strain genomes for metagenomic binning, comparative biology and taxonomic classification.</title>
        <authorList>
            <person name="Goeker M."/>
        </authorList>
    </citation>
    <scope>NUCLEOTIDE SEQUENCE [LARGE SCALE GENOMIC DNA]</scope>
    <source>
        <strain evidence="5 6">DSM 101953</strain>
    </source>
</reference>
<evidence type="ECO:0000256" key="1">
    <source>
        <dbReference type="ARBA" id="ARBA00010688"/>
    </source>
</evidence>
<dbReference type="RefSeq" id="WP_209879130.1">
    <property type="nucleotide sequence ID" value="NZ_JAGGLV010000033.1"/>
</dbReference>
<sequence>MLHFGSATALLADPFREVYMTLMDEAKANGQFVSFDPNYRGDLWTGQQEEFITLSRAGISKADLVKVSDEELQLITSEADRDAALDMLHEWGAGAVAVTLGKDGTLISSPDSRLLIPSITVKSIDSTGAGDAFIGALLCRISQLAHPADFTRSAELQQEFVTFANRVGAMVCTKVGAIAALPTLDEVQEFAG</sequence>
<comment type="caution">
    <text evidence="5">The sequence shown here is derived from an EMBL/GenBank/DDBJ whole genome shotgun (WGS) entry which is preliminary data.</text>
</comment>
<evidence type="ECO:0000256" key="2">
    <source>
        <dbReference type="ARBA" id="ARBA00022679"/>
    </source>
</evidence>
<dbReference type="GO" id="GO:0016301">
    <property type="term" value="F:kinase activity"/>
    <property type="evidence" value="ECO:0007669"/>
    <property type="project" value="UniProtKB-KW"/>
</dbReference>
<dbReference type="EMBL" id="JAGGLV010000033">
    <property type="protein sequence ID" value="MBP2115947.1"/>
    <property type="molecule type" value="Genomic_DNA"/>
</dbReference>
<feature type="domain" description="Carbohydrate kinase PfkB" evidence="4">
    <location>
        <begin position="3"/>
        <end position="183"/>
    </location>
</feature>
<evidence type="ECO:0000313" key="5">
    <source>
        <dbReference type="EMBL" id="MBP2115947.1"/>
    </source>
</evidence>
<dbReference type="InterPro" id="IPR029056">
    <property type="entry name" value="Ribokinase-like"/>
</dbReference>
<dbReference type="PANTHER" id="PTHR43085:SF54">
    <property type="entry name" value="PUTATIVE-RELATED"/>
    <property type="match status" value="1"/>
</dbReference>